<keyword evidence="5" id="KW-0472">Membrane</keyword>
<protein>
    <submittedName>
        <fullName evidence="7">Cellulose synthase/poly-beta-1,6-N-acetylglucosamine synthase-like glycosyltransferase/peptidoglycan/xylan/chitin deacetylase (PgdA/CDA1 family)</fullName>
    </submittedName>
</protein>
<evidence type="ECO:0000259" key="6">
    <source>
        <dbReference type="PROSITE" id="PS51677"/>
    </source>
</evidence>
<keyword evidence="3" id="KW-0808">Transferase</keyword>
<comment type="similarity">
    <text evidence="1">Belongs to the glycosyltransferase 2 family.</text>
</comment>
<organism evidence="7 8">
    <name type="scientific">Amycolatopsis thermophila</name>
    <dbReference type="NCBI Taxonomy" id="206084"/>
    <lineage>
        <taxon>Bacteria</taxon>
        <taxon>Bacillati</taxon>
        <taxon>Actinomycetota</taxon>
        <taxon>Actinomycetes</taxon>
        <taxon>Pseudonocardiales</taxon>
        <taxon>Pseudonocardiaceae</taxon>
        <taxon>Amycolatopsis</taxon>
    </lineage>
</organism>
<keyword evidence="5" id="KW-1133">Transmembrane helix</keyword>
<keyword evidence="8" id="KW-1185">Reference proteome</keyword>
<evidence type="ECO:0000256" key="2">
    <source>
        <dbReference type="ARBA" id="ARBA00022676"/>
    </source>
</evidence>
<dbReference type="SUPFAM" id="SSF53448">
    <property type="entry name" value="Nucleotide-diphospho-sugar transferases"/>
    <property type="match status" value="1"/>
</dbReference>
<dbReference type="Gene3D" id="3.20.20.370">
    <property type="entry name" value="Glycoside hydrolase/deacetylase"/>
    <property type="match status" value="1"/>
</dbReference>
<feature type="region of interest" description="Disordered" evidence="4">
    <location>
        <begin position="41"/>
        <end position="71"/>
    </location>
</feature>
<gene>
    <name evidence="7" type="ORF">FB470_004685</name>
</gene>
<keyword evidence="2" id="KW-0328">Glycosyltransferase</keyword>
<dbReference type="InterPro" id="IPR002509">
    <property type="entry name" value="NODB_dom"/>
</dbReference>
<dbReference type="Pfam" id="PF01522">
    <property type="entry name" value="Polysacc_deac_1"/>
    <property type="match status" value="1"/>
</dbReference>
<proteinExistence type="inferred from homology"/>
<dbReference type="Proteomes" id="UP001229651">
    <property type="component" value="Unassembled WGS sequence"/>
</dbReference>
<dbReference type="PROSITE" id="PS51677">
    <property type="entry name" value="NODB"/>
    <property type="match status" value="1"/>
</dbReference>
<dbReference type="PANTHER" id="PTHR43630:SF1">
    <property type="entry name" value="POLY-BETA-1,6-N-ACETYL-D-GLUCOSAMINE SYNTHASE"/>
    <property type="match status" value="1"/>
</dbReference>
<evidence type="ECO:0000313" key="7">
    <source>
        <dbReference type="EMBL" id="MDQ0380691.1"/>
    </source>
</evidence>
<dbReference type="InterPro" id="IPR011330">
    <property type="entry name" value="Glyco_hydro/deAcase_b/a-brl"/>
</dbReference>
<accession>A0ABU0F0F9</accession>
<feature type="transmembrane region" description="Helical" evidence="5">
    <location>
        <begin position="623"/>
        <end position="645"/>
    </location>
</feature>
<evidence type="ECO:0000256" key="5">
    <source>
        <dbReference type="SAM" id="Phobius"/>
    </source>
</evidence>
<evidence type="ECO:0000256" key="4">
    <source>
        <dbReference type="SAM" id="MobiDB-lite"/>
    </source>
</evidence>
<dbReference type="Pfam" id="PF00535">
    <property type="entry name" value="Glycos_transf_2"/>
    <property type="match status" value="1"/>
</dbReference>
<keyword evidence="5" id="KW-0812">Transmembrane</keyword>
<feature type="domain" description="NodB homology" evidence="6">
    <location>
        <begin position="78"/>
        <end position="265"/>
    </location>
</feature>
<dbReference type="EMBL" id="JAUSUT010000001">
    <property type="protein sequence ID" value="MDQ0380691.1"/>
    <property type="molecule type" value="Genomic_DNA"/>
</dbReference>
<comment type="caution">
    <text evidence="7">The sequence shown here is derived from an EMBL/GenBank/DDBJ whole genome shotgun (WGS) entry which is preliminary data.</text>
</comment>
<sequence length="705" mass="74760">MTRHRRPSPPKAHWLLLSAILAVVAGLLALNVFVAGADGGEDTSPPGPAATVPSSVRHGGPVIDARSDPPATARAHDHTIALTFDDGPDPVWTPRILDVLDRYGVTATFFVTGANAARYPDLVREILARGHEIGNHTASHTDLGATGDARAGLEIRTTDLVLAGTGGVLPVLVRPPYSSTPDTLGDSEWAAVRRLGADGKLVVLSDVDSQDWRRPGVDAIVANATPSGTGGAIVLMHDGGGDRAQTVEALGRLVPGLQARGWQFGTVTDSVGLAGTASAAPVRARIGGRLLVFAVRAGEFVAGTLRVLTVVATALALLRAVLLGVTAAVHARRRRRLPRTTGDDPVTVIIPAYNEREGIEWAVRSALAAGPRVSVIVVDDGSTDGTGAIVERLARARPAVRLIRQENAGKAAALNTGLAAARTELVVMMDGDTVLEPGSVPALVGNFADPRVGAVAGNAKVGNRGRLLGQWQHIEYVAGFNLDRRFYDVLECMPTVPGAVGAFRRSAVLRAGGVPSDTLAEDTDLTMTLLRGGWRVVYEQDARALTEAPATLAELWKQRYRWCYGTLQAVWKHRHAISEPGGAGRLGRRGLPYLLLFQVLLPVLAPFVDVAAVFGLFTGDGLLVLASWLAFLVLQAAPAVVAFRLDREPPAPLLALPLQQFVYRQLMYLVVLQSLSTALAGARLPWHKLPRRGLIEPSPSDRGKR</sequence>
<evidence type="ECO:0000256" key="1">
    <source>
        <dbReference type="ARBA" id="ARBA00006739"/>
    </source>
</evidence>
<feature type="transmembrane region" description="Helical" evidence="5">
    <location>
        <begin position="593"/>
        <end position="617"/>
    </location>
</feature>
<dbReference type="SUPFAM" id="SSF88713">
    <property type="entry name" value="Glycoside hydrolase/deacetylase"/>
    <property type="match status" value="1"/>
</dbReference>
<evidence type="ECO:0000256" key="3">
    <source>
        <dbReference type="ARBA" id="ARBA00022679"/>
    </source>
</evidence>
<dbReference type="Gene3D" id="3.90.550.10">
    <property type="entry name" value="Spore Coat Polysaccharide Biosynthesis Protein SpsA, Chain A"/>
    <property type="match status" value="1"/>
</dbReference>
<feature type="transmembrane region" description="Helical" evidence="5">
    <location>
        <begin position="307"/>
        <end position="329"/>
    </location>
</feature>
<dbReference type="InterPro" id="IPR001173">
    <property type="entry name" value="Glyco_trans_2-like"/>
</dbReference>
<dbReference type="CDD" id="cd06423">
    <property type="entry name" value="CESA_like"/>
    <property type="match status" value="1"/>
</dbReference>
<dbReference type="RefSeq" id="WP_306994833.1">
    <property type="nucleotide sequence ID" value="NZ_JAUSUT010000001.1"/>
</dbReference>
<evidence type="ECO:0000313" key="8">
    <source>
        <dbReference type="Proteomes" id="UP001229651"/>
    </source>
</evidence>
<dbReference type="PANTHER" id="PTHR43630">
    <property type="entry name" value="POLY-BETA-1,6-N-ACETYL-D-GLUCOSAMINE SYNTHASE"/>
    <property type="match status" value="1"/>
</dbReference>
<dbReference type="InterPro" id="IPR029044">
    <property type="entry name" value="Nucleotide-diphossugar_trans"/>
</dbReference>
<name>A0ABU0F0F9_9PSEU</name>
<reference evidence="7 8" key="1">
    <citation type="submission" date="2023-07" db="EMBL/GenBank/DDBJ databases">
        <title>Sequencing the genomes of 1000 actinobacteria strains.</title>
        <authorList>
            <person name="Klenk H.-P."/>
        </authorList>
    </citation>
    <scope>NUCLEOTIDE SEQUENCE [LARGE SCALE GENOMIC DNA]</scope>
    <source>
        <strain evidence="7 8">DSM 45805</strain>
    </source>
</reference>